<evidence type="ECO:0000256" key="4">
    <source>
        <dbReference type="ARBA" id="ARBA00022741"/>
    </source>
</evidence>
<keyword evidence="11" id="KW-1185">Reference proteome</keyword>
<comment type="cofactor">
    <cofactor evidence="9">
        <name>Mg(2+)</name>
        <dbReference type="ChEBI" id="CHEBI:18420"/>
    </cofactor>
</comment>
<accession>A0A1I6YUL0</accession>
<evidence type="ECO:0000256" key="5">
    <source>
        <dbReference type="ARBA" id="ARBA00022756"/>
    </source>
</evidence>
<dbReference type="GO" id="GO:0000287">
    <property type="term" value="F:magnesium ion binding"/>
    <property type="evidence" value="ECO:0007669"/>
    <property type="project" value="UniProtKB-UniRule"/>
</dbReference>
<reference evidence="10 11" key="1">
    <citation type="submission" date="2016-10" db="EMBL/GenBank/DDBJ databases">
        <authorList>
            <person name="de Groot N.N."/>
        </authorList>
    </citation>
    <scope>NUCLEOTIDE SEQUENCE [LARGE SCALE GENOMIC DNA]</scope>
    <source>
        <strain evidence="10 11">CGMCC 1.7005</strain>
    </source>
</reference>
<dbReference type="PIRSF" id="PIRSF006755">
    <property type="entry name" value="DTB_synth"/>
    <property type="match status" value="1"/>
</dbReference>
<evidence type="ECO:0000256" key="9">
    <source>
        <dbReference type="HAMAP-Rule" id="MF_00336"/>
    </source>
</evidence>
<feature type="binding site" evidence="9">
    <location>
        <begin position="15"/>
        <end position="20"/>
    </location>
    <ligand>
        <name>ATP</name>
        <dbReference type="ChEBI" id="CHEBI:30616"/>
    </ligand>
</feature>
<keyword evidence="7 9" id="KW-0460">Magnesium</keyword>
<evidence type="ECO:0000313" key="10">
    <source>
        <dbReference type="EMBL" id="SFT54205.1"/>
    </source>
</evidence>
<feature type="binding site" evidence="9">
    <location>
        <position position="101"/>
    </location>
    <ligand>
        <name>Mg(2+)</name>
        <dbReference type="ChEBI" id="CHEBI:18420"/>
    </ligand>
</feature>
<keyword evidence="1 9" id="KW-0963">Cytoplasm</keyword>
<evidence type="ECO:0000256" key="1">
    <source>
        <dbReference type="ARBA" id="ARBA00022490"/>
    </source>
</evidence>
<comment type="pathway">
    <text evidence="9">Cofactor biosynthesis; biotin biosynthesis; biotin from 7,8-diaminononanoate: step 1/2.</text>
</comment>
<dbReference type="OrthoDB" id="9802097at2"/>
<dbReference type="EMBL" id="FPAS01000001">
    <property type="protein sequence ID" value="SFT54205.1"/>
    <property type="molecule type" value="Genomic_DNA"/>
</dbReference>
<feature type="binding site" evidence="9">
    <location>
        <position position="46"/>
    </location>
    <ligand>
        <name>ATP</name>
        <dbReference type="ChEBI" id="CHEBI:30616"/>
    </ligand>
</feature>
<dbReference type="PANTHER" id="PTHR43210:SF2">
    <property type="entry name" value="ATP-DEPENDENT DETHIOBIOTIN SYNTHETASE BIOD 2"/>
    <property type="match status" value="1"/>
</dbReference>
<dbReference type="GO" id="GO:0009102">
    <property type="term" value="P:biotin biosynthetic process"/>
    <property type="evidence" value="ECO:0007669"/>
    <property type="project" value="UniProtKB-UniRule"/>
</dbReference>
<sequence length="207" mass="23135">MKEFKKYAVTGIGTDVGKTVVSAILSEALEAHYWKPVQAGDLNFSDTKKVQKYCSNKVRVMQERYALTEPMSPHAAAEIDGINIALSDFKIPEVEANLIVEGAGGLMVPFNAKAETYLDLFKHLNLPTIIVSRHYLGSINHTMMTIELMQREGIEIAGIIYVGDEHKTTEDIIAKKYGLPVIYRVPLAKEITPNFIQEQAQIIKEKL</sequence>
<dbReference type="UniPathway" id="UPA00078">
    <property type="reaction ID" value="UER00161"/>
</dbReference>
<proteinExistence type="inferred from homology"/>
<dbReference type="GO" id="GO:0005524">
    <property type="term" value="F:ATP binding"/>
    <property type="evidence" value="ECO:0007669"/>
    <property type="project" value="UniProtKB-UniRule"/>
</dbReference>
<feature type="binding site" evidence="9">
    <location>
        <position position="19"/>
    </location>
    <ligand>
        <name>Mg(2+)</name>
        <dbReference type="ChEBI" id="CHEBI:18420"/>
    </ligand>
</feature>
<keyword evidence="3 9" id="KW-0479">Metal-binding</keyword>
<dbReference type="CDD" id="cd03109">
    <property type="entry name" value="DTBS"/>
    <property type="match status" value="1"/>
</dbReference>
<dbReference type="Gene3D" id="3.40.50.300">
    <property type="entry name" value="P-loop containing nucleotide triphosphate hydrolases"/>
    <property type="match status" value="1"/>
</dbReference>
<dbReference type="GO" id="GO:0004141">
    <property type="term" value="F:dethiobiotin synthase activity"/>
    <property type="evidence" value="ECO:0007669"/>
    <property type="project" value="UniProtKB-UniRule"/>
</dbReference>
<keyword evidence="6 9" id="KW-0067">ATP-binding</keyword>
<evidence type="ECO:0000256" key="3">
    <source>
        <dbReference type="ARBA" id="ARBA00022723"/>
    </source>
</evidence>
<dbReference type="GO" id="GO:0005829">
    <property type="term" value="C:cytosol"/>
    <property type="evidence" value="ECO:0007669"/>
    <property type="project" value="TreeGrafter"/>
</dbReference>
<dbReference type="Proteomes" id="UP000236454">
    <property type="component" value="Unassembled WGS sequence"/>
</dbReference>
<dbReference type="RefSeq" id="WP_090247400.1">
    <property type="nucleotide sequence ID" value="NZ_FPAS01000001.1"/>
</dbReference>
<evidence type="ECO:0000313" key="11">
    <source>
        <dbReference type="Proteomes" id="UP000236454"/>
    </source>
</evidence>
<dbReference type="STRING" id="477690.SAMN05216474_1199"/>
<evidence type="ECO:0000256" key="2">
    <source>
        <dbReference type="ARBA" id="ARBA00022598"/>
    </source>
</evidence>
<evidence type="ECO:0000256" key="6">
    <source>
        <dbReference type="ARBA" id="ARBA00022840"/>
    </source>
</evidence>
<feature type="binding site" evidence="9">
    <location>
        <position position="46"/>
    </location>
    <ligand>
        <name>Mg(2+)</name>
        <dbReference type="ChEBI" id="CHEBI:18420"/>
    </ligand>
</feature>
<dbReference type="InterPro" id="IPR027417">
    <property type="entry name" value="P-loop_NTPase"/>
</dbReference>
<comment type="similarity">
    <text evidence="9">Belongs to the dethiobiotin synthetase family.</text>
</comment>
<protein>
    <recommendedName>
        <fullName evidence="9">ATP-dependent dethiobiotin synthetase BioD</fullName>
        <ecNumber evidence="9">6.3.3.3</ecNumber>
    </recommendedName>
    <alternativeName>
        <fullName evidence="9">DTB synthetase</fullName>
        <shortName evidence="9">DTBS</shortName>
    </alternativeName>
    <alternativeName>
        <fullName evidence="9">Dethiobiotin synthase</fullName>
    </alternativeName>
</protein>
<comment type="caution">
    <text evidence="9">Lacks conserved residue(s) required for the propagation of feature annotation.</text>
</comment>
<dbReference type="AlphaFoldDB" id="A0A1I6YUL0"/>
<dbReference type="Pfam" id="PF13500">
    <property type="entry name" value="AAA_26"/>
    <property type="match status" value="1"/>
</dbReference>
<evidence type="ECO:0000256" key="7">
    <source>
        <dbReference type="ARBA" id="ARBA00022842"/>
    </source>
</evidence>
<comment type="function">
    <text evidence="9">Catalyzes a mechanistically unusual reaction, the ATP-dependent insertion of CO2 between the N7 and N8 nitrogen atoms of 7,8-diaminopelargonic acid (DAPA, also called 7,8-diammoniononanoate) to form a ureido ring.</text>
</comment>
<feature type="binding site" evidence="9">
    <location>
        <begin position="101"/>
        <end position="104"/>
    </location>
    <ligand>
        <name>ATP</name>
        <dbReference type="ChEBI" id="CHEBI:30616"/>
    </ligand>
</feature>
<comment type="catalytic activity">
    <reaction evidence="8">
        <text>(7R,8S)-8-amino-7-(carboxyamino)nonanoate + ATP = (4R,5S)-dethiobiotin + ADP + phosphate + H(+)</text>
        <dbReference type="Rhea" id="RHEA:63684"/>
        <dbReference type="ChEBI" id="CHEBI:15378"/>
        <dbReference type="ChEBI" id="CHEBI:30616"/>
        <dbReference type="ChEBI" id="CHEBI:43474"/>
        <dbReference type="ChEBI" id="CHEBI:149470"/>
        <dbReference type="ChEBI" id="CHEBI:149473"/>
        <dbReference type="ChEBI" id="CHEBI:456216"/>
    </reaction>
</comment>
<feature type="active site" evidence="9">
    <location>
        <position position="35"/>
    </location>
</feature>
<comment type="subcellular location">
    <subcellularLocation>
        <location evidence="9">Cytoplasm</location>
    </subcellularLocation>
</comment>
<keyword evidence="5 9" id="KW-0093">Biotin biosynthesis</keyword>
<organism evidence="10 11">
    <name type="scientific">Lishizhenia tianjinensis</name>
    <dbReference type="NCBI Taxonomy" id="477690"/>
    <lineage>
        <taxon>Bacteria</taxon>
        <taxon>Pseudomonadati</taxon>
        <taxon>Bacteroidota</taxon>
        <taxon>Flavobacteriia</taxon>
        <taxon>Flavobacteriales</taxon>
        <taxon>Crocinitomicaceae</taxon>
        <taxon>Lishizhenia</taxon>
    </lineage>
</organism>
<comment type="subunit">
    <text evidence="9">Homodimer.</text>
</comment>
<keyword evidence="4 9" id="KW-0547">Nucleotide-binding</keyword>
<keyword evidence="2 9" id="KW-0436">Ligase</keyword>
<name>A0A1I6YUL0_9FLAO</name>
<comment type="catalytic activity">
    <reaction evidence="9">
        <text>(7R,8S)-7,8-diammoniononanoate + CO2 + ATP = (4R,5S)-dethiobiotin + ADP + phosphate + 3 H(+)</text>
        <dbReference type="Rhea" id="RHEA:15805"/>
        <dbReference type="ChEBI" id="CHEBI:15378"/>
        <dbReference type="ChEBI" id="CHEBI:16526"/>
        <dbReference type="ChEBI" id="CHEBI:30616"/>
        <dbReference type="ChEBI" id="CHEBI:43474"/>
        <dbReference type="ChEBI" id="CHEBI:149469"/>
        <dbReference type="ChEBI" id="CHEBI:149473"/>
        <dbReference type="ChEBI" id="CHEBI:456216"/>
        <dbReference type="EC" id="6.3.3.3"/>
    </reaction>
</comment>
<evidence type="ECO:0000256" key="8">
    <source>
        <dbReference type="ARBA" id="ARBA00047386"/>
    </source>
</evidence>
<dbReference type="NCBIfam" id="TIGR00347">
    <property type="entry name" value="bioD"/>
    <property type="match status" value="1"/>
</dbReference>
<dbReference type="PANTHER" id="PTHR43210">
    <property type="entry name" value="DETHIOBIOTIN SYNTHETASE"/>
    <property type="match status" value="1"/>
</dbReference>
<dbReference type="SUPFAM" id="SSF52540">
    <property type="entry name" value="P-loop containing nucleoside triphosphate hydrolases"/>
    <property type="match status" value="1"/>
</dbReference>
<dbReference type="InterPro" id="IPR004472">
    <property type="entry name" value="DTB_synth_BioD"/>
</dbReference>
<dbReference type="HAMAP" id="MF_00336">
    <property type="entry name" value="BioD"/>
    <property type="match status" value="1"/>
</dbReference>
<dbReference type="EC" id="6.3.3.3" evidence="9"/>
<gene>
    <name evidence="9" type="primary">bioD</name>
    <name evidence="10" type="ORF">SAMN05216474_1199</name>
</gene>